<dbReference type="Proteomes" id="UP000663828">
    <property type="component" value="Unassembled WGS sequence"/>
</dbReference>
<accession>A0A816BAU4</accession>
<dbReference type="Gene3D" id="1.25.40.10">
    <property type="entry name" value="Tetratricopeptide repeat domain"/>
    <property type="match status" value="1"/>
</dbReference>
<dbReference type="PANTHER" id="PTHR45641:SF1">
    <property type="entry name" value="AAA+ ATPASE DOMAIN-CONTAINING PROTEIN"/>
    <property type="match status" value="1"/>
</dbReference>
<dbReference type="Pfam" id="PF13424">
    <property type="entry name" value="TPR_12"/>
    <property type="match status" value="1"/>
</dbReference>
<dbReference type="InterPro" id="IPR019734">
    <property type="entry name" value="TPR_rpt"/>
</dbReference>
<evidence type="ECO:0000313" key="4">
    <source>
        <dbReference type="EMBL" id="CAF1606601.1"/>
    </source>
</evidence>
<protein>
    <recommendedName>
        <fullName evidence="6">Tetratricopeptide repeat protein</fullName>
    </recommendedName>
</protein>
<evidence type="ECO:0000256" key="3">
    <source>
        <dbReference type="PROSITE-ProRule" id="PRU00339"/>
    </source>
</evidence>
<reference evidence="4" key="1">
    <citation type="submission" date="2021-02" db="EMBL/GenBank/DDBJ databases">
        <authorList>
            <person name="Nowell W R."/>
        </authorList>
    </citation>
    <scope>NUCLEOTIDE SEQUENCE</scope>
</reference>
<feature type="repeat" description="TPR" evidence="3">
    <location>
        <begin position="30"/>
        <end position="63"/>
    </location>
</feature>
<dbReference type="PROSITE" id="PS50005">
    <property type="entry name" value="TPR"/>
    <property type="match status" value="1"/>
</dbReference>
<dbReference type="AlphaFoldDB" id="A0A816BAU4"/>
<dbReference type="SMART" id="SM00028">
    <property type="entry name" value="TPR"/>
    <property type="match status" value="1"/>
</dbReference>
<keyword evidence="5" id="KW-1185">Reference proteome</keyword>
<keyword evidence="1" id="KW-0677">Repeat</keyword>
<dbReference type="PANTHER" id="PTHR45641">
    <property type="entry name" value="TETRATRICOPEPTIDE REPEAT PROTEIN (AFU_ORTHOLOGUE AFUA_6G03870)"/>
    <property type="match status" value="1"/>
</dbReference>
<comment type="caution">
    <text evidence="4">The sequence shown here is derived from an EMBL/GenBank/DDBJ whole genome shotgun (WGS) entry which is preliminary data.</text>
</comment>
<dbReference type="SUPFAM" id="SSF48452">
    <property type="entry name" value="TPR-like"/>
    <property type="match status" value="1"/>
</dbReference>
<evidence type="ECO:0000256" key="1">
    <source>
        <dbReference type="ARBA" id="ARBA00022737"/>
    </source>
</evidence>
<keyword evidence="2 3" id="KW-0802">TPR repeat</keyword>
<organism evidence="4 5">
    <name type="scientific">Adineta ricciae</name>
    <name type="common">Rotifer</name>
    <dbReference type="NCBI Taxonomy" id="249248"/>
    <lineage>
        <taxon>Eukaryota</taxon>
        <taxon>Metazoa</taxon>
        <taxon>Spiralia</taxon>
        <taxon>Gnathifera</taxon>
        <taxon>Rotifera</taxon>
        <taxon>Eurotatoria</taxon>
        <taxon>Bdelloidea</taxon>
        <taxon>Adinetida</taxon>
        <taxon>Adinetidae</taxon>
        <taxon>Adineta</taxon>
    </lineage>
</organism>
<name>A0A816BAU4_ADIRI</name>
<evidence type="ECO:0000256" key="2">
    <source>
        <dbReference type="ARBA" id="ARBA00022803"/>
    </source>
</evidence>
<evidence type="ECO:0000313" key="5">
    <source>
        <dbReference type="Proteomes" id="UP000663828"/>
    </source>
</evidence>
<dbReference type="InterPro" id="IPR011990">
    <property type="entry name" value="TPR-like_helical_dom_sf"/>
</dbReference>
<gene>
    <name evidence="4" type="ORF">XAT740_LOCUS48353</name>
</gene>
<dbReference type="EMBL" id="CAJNOR010006920">
    <property type="protein sequence ID" value="CAF1606601.1"/>
    <property type="molecule type" value="Genomic_DNA"/>
</dbReference>
<sequence>MGDYPKALSSHEQALKIQLQSLPTNHPDVAGSYNNIGNAYRNMGDRRTALLFYTNAVQIARKVLPSTHPHLQMFKRNLERAKQKL</sequence>
<proteinExistence type="predicted"/>
<evidence type="ECO:0008006" key="6">
    <source>
        <dbReference type="Google" id="ProtNLM"/>
    </source>
</evidence>